<keyword evidence="1" id="KW-0812">Transmembrane</keyword>
<accession>A0ABV5MF23</accession>
<gene>
    <name evidence="2" type="ORF">ACFFTR_30555</name>
</gene>
<keyword evidence="1" id="KW-0472">Membrane</keyword>
<proteinExistence type="predicted"/>
<keyword evidence="1" id="KW-1133">Transmembrane helix</keyword>
<evidence type="ECO:0008006" key="4">
    <source>
        <dbReference type="Google" id="ProtNLM"/>
    </source>
</evidence>
<dbReference type="EMBL" id="JBHMCA010000053">
    <property type="protein sequence ID" value="MFB9447457.1"/>
    <property type="molecule type" value="Genomic_DNA"/>
</dbReference>
<sequence>MDHSTHVTLGGFLLGGLVGFGFGFLYAMARRAWASHASARELASGAGKSAWARTGELIVLGFFLAVFAALVLGGLADR</sequence>
<comment type="caution">
    <text evidence="2">The sequence shown here is derived from an EMBL/GenBank/DDBJ whole genome shotgun (WGS) entry which is preliminary data.</text>
</comment>
<evidence type="ECO:0000256" key="1">
    <source>
        <dbReference type="SAM" id="Phobius"/>
    </source>
</evidence>
<keyword evidence="3" id="KW-1185">Reference proteome</keyword>
<reference evidence="2 3" key="1">
    <citation type="submission" date="2024-09" db="EMBL/GenBank/DDBJ databases">
        <authorList>
            <person name="Sun Q."/>
            <person name="Mori K."/>
        </authorList>
    </citation>
    <scope>NUCLEOTIDE SEQUENCE [LARGE SCALE GENOMIC DNA]</scope>
    <source>
        <strain evidence="2 3">JCM 3307</strain>
    </source>
</reference>
<name>A0ABV5MF23_9ACTN</name>
<dbReference type="RefSeq" id="WP_223100675.1">
    <property type="nucleotide sequence ID" value="NZ_CP061913.1"/>
</dbReference>
<feature type="transmembrane region" description="Helical" evidence="1">
    <location>
        <begin position="57"/>
        <end position="76"/>
    </location>
</feature>
<evidence type="ECO:0000313" key="3">
    <source>
        <dbReference type="Proteomes" id="UP001589608"/>
    </source>
</evidence>
<evidence type="ECO:0000313" key="2">
    <source>
        <dbReference type="EMBL" id="MFB9447457.1"/>
    </source>
</evidence>
<organism evidence="2 3">
    <name type="scientific">Dactylosporangium vinaceum</name>
    <dbReference type="NCBI Taxonomy" id="53362"/>
    <lineage>
        <taxon>Bacteria</taxon>
        <taxon>Bacillati</taxon>
        <taxon>Actinomycetota</taxon>
        <taxon>Actinomycetes</taxon>
        <taxon>Micromonosporales</taxon>
        <taxon>Micromonosporaceae</taxon>
        <taxon>Dactylosporangium</taxon>
    </lineage>
</organism>
<dbReference type="Proteomes" id="UP001589608">
    <property type="component" value="Unassembled WGS sequence"/>
</dbReference>
<protein>
    <recommendedName>
        <fullName evidence="4">Secreted protein</fullName>
    </recommendedName>
</protein>
<feature type="transmembrane region" description="Helical" evidence="1">
    <location>
        <begin position="6"/>
        <end position="27"/>
    </location>
</feature>